<reference evidence="5" key="1">
    <citation type="journal article" date="2013" name="Science">
        <title>Comparative analysis of bat genomes provides insight into the evolution of flight and immunity.</title>
        <authorList>
            <person name="Zhang G."/>
            <person name="Cowled C."/>
            <person name="Shi Z."/>
            <person name="Huang Z."/>
            <person name="Bishop-Lilly K.A."/>
            <person name="Fang X."/>
            <person name="Wynne J.W."/>
            <person name="Xiong Z."/>
            <person name="Baker M.L."/>
            <person name="Zhao W."/>
            <person name="Tachedjian M."/>
            <person name="Zhu Y."/>
            <person name="Zhou P."/>
            <person name="Jiang X."/>
            <person name="Ng J."/>
            <person name="Yang L."/>
            <person name="Wu L."/>
            <person name="Xiao J."/>
            <person name="Feng Y."/>
            <person name="Chen Y."/>
            <person name="Sun X."/>
            <person name="Zhang Y."/>
            <person name="Marsh G.A."/>
            <person name="Crameri G."/>
            <person name="Broder C.C."/>
            <person name="Frey K.G."/>
            <person name="Wang L.F."/>
            <person name="Wang J."/>
        </authorList>
    </citation>
    <scope>NUCLEOTIDE SEQUENCE [LARGE SCALE GENOMIC DNA]</scope>
</reference>
<keyword evidence="2" id="KW-0687">Ribonucleoprotein</keyword>
<dbReference type="STRING" id="9402.L5KC63"/>
<evidence type="ECO:0000256" key="3">
    <source>
        <dbReference type="SAM" id="MobiDB-lite"/>
    </source>
</evidence>
<dbReference type="AlphaFoldDB" id="L5KC63"/>
<protein>
    <submittedName>
        <fullName evidence="4">40S ribosomal protein SA</fullName>
    </submittedName>
</protein>
<dbReference type="InterPro" id="IPR005707">
    <property type="entry name" value="Ribosomal_uS2_euk/arc"/>
</dbReference>
<keyword evidence="5" id="KW-1185">Reference proteome</keyword>
<name>L5KC63_PTEAL</name>
<dbReference type="GO" id="GO:0003735">
    <property type="term" value="F:structural constituent of ribosome"/>
    <property type="evidence" value="ECO:0007669"/>
    <property type="project" value="InterPro"/>
</dbReference>
<dbReference type="EMBL" id="KB030834">
    <property type="protein sequence ID" value="ELK09279.1"/>
    <property type="molecule type" value="Genomic_DNA"/>
</dbReference>
<dbReference type="GO" id="GO:0006412">
    <property type="term" value="P:translation"/>
    <property type="evidence" value="ECO:0007669"/>
    <property type="project" value="InterPro"/>
</dbReference>
<dbReference type="GO" id="GO:0015935">
    <property type="term" value="C:small ribosomal subunit"/>
    <property type="evidence" value="ECO:0007669"/>
    <property type="project" value="InterPro"/>
</dbReference>
<sequence>MARPQGRGGATWCCSGFLCRPQGNFTVSGDLDVLQVKEEGILEFLAGGTHFGDTYLDFRMQQDVCEWRRDGTYIVNLKRIWEQLLLRLMALKPLETWLMCSCINLPTIALSHTDSPMCYVDVATPCNDERARSVGLMWWMLVWGVLGTWHTANTHPEEIEKEGQAAVRKAVTEEEFQGGWTAPALEFTASWPKDTSWSQSAGPSAPGWQFPAGRLE</sequence>
<proteinExistence type="predicted"/>
<dbReference type="InParanoid" id="L5KC63"/>
<dbReference type="Proteomes" id="UP000010552">
    <property type="component" value="Unassembled WGS sequence"/>
</dbReference>
<keyword evidence="1 4" id="KW-0689">Ribosomal protein</keyword>
<dbReference type="InterPro" id="IPR023591">
    <property type="entry name" value="Ribosomal_uS2_flav_dom_sf"/>
</dbReference>
<organism evidence="4 5">
    <name type="scientific">Pteropus alecto</name>
    <name type="common">Black flying fox</name>
    <dbReference type="NCBI Taxonomy" id="9402"/>
    <lineage>
        <taxon>Eukaryota</taxon>
        <taxon>Metazoa</taxon>
        <taxon>Chordata</taxon>
        <taxon>Craniata</taxon>
        <taxon>Vertebrata</taxon>
        <taxon>Euteleostomi</taxon>
        <taxon>Mammalia</taxon>
        <taxon>Eutheria</taxon>
        <taxon>Laurasiatheria</taxon>
        <taxon>Chiroptera</taxon>
        <taxon>Yinpterochiroptera</taxon>
        <taxon>Pteropodoidea</taxon>
        <taxon>Pteropodidae</taxon>
        <taxon>Pteropodinae</taxon>
        <taxon>Pteropus</taxon>
    </lineage>
</organism>
<dbReference type="Gene3D" id="3.40.50.10490">
    <property type="entry name" value="Glucose-6-phosphate isomerase like protein, domain 1"/>
    <property type="match status" value="2"/>
</dbReference>
<gene>
    <name evidence="4" type="ORF">PAL_GLEAN10010630</name>
</gene>
<evidence type="ECO:0000256" key="1">
    <source>
        <dbReference type="ARBA" id="ARBA00022980"/>
    </source>
</evidence>
<dbReference type="PANTHER" id="PTHR11489">
    <property type="entry name" value="40S RIBOSOMAL PROTEIN SA"/>
    <property type="match status" value="1"/>
</dbReference>
<dbReference type="SUPFAM" id="SSF52313">
    <property type="entry name" value="Ribosomal protein S2"/>
    <property type="match status" value="1"/>
</dbReference>
<feature type="region of interest" description="Disordered" evidence="3">
    <location>
        <begin position="194"/>
        <end position="216"/>
    </location>
</feature>
<evidence type="ECO:0000313" key="4">
    <source>
        <dbReference type="EMBL" id="ELK09279.1"/>
    </source>
</evidence>
<evidence type="ECO:0000256" key="2">
    <source>
        <dbReference type="ARBA" id="ARBA00023274"/>
    </source>
</evidence>
<evidence type="ECO:0000313" key="5">
    <source>
        <dbReference type="Proteomes" id="UP000010552"/>
    </source>
</evidence>
<accession>L5KC63</accession>